<dbReference type="GO" id="GO:0005886">
    <property type="term" value="C:plasma membrane"/>
    <property type="evidence" value="ECO:0007669"/>
    <property type="project" value="TreeGrafter"/>
</dbReference>
<comment type="subcellular location">
    <subcellularLocation>
        <location evidence="1">Membrane</location>
        <topology evidence="1">Multi-pass membrane protein</topology>
    </subcellularLocation>
</comment>
<dbReference type="SUPFAM" id="SSF103473">
    <property type="entry name" value="MFS general substrate transporter"/>
    <property type="match status" value="1"/>
</dbReference>
<feature type="transmembrane region" description="Helical" evidence="8">
    <location>
        <begin position="370"/>
        <end position="392"/>
    </location>
</feature>
<keyword evidence="10" id="KW-1185">Reference proteome</keyword>
<dbReference type="AlphaFoldDB" id="A0A017S9Q8"/>
<feature type="transmembrane region" description="Helical" evidence="8">
    <location>
        <begin position="158"/>
        <end position="175"/>
    </location>
</feature>
<evidence type="ECO:0000313" key="10">
    <source>
        <dbReference type="Proteomes" id="UP000019804"/>
    </source>
</evidence>
<dbReference type="GO" id="GO:0022857">
    <property type="term" value="F:transmembrane transporter activity"/>
    <property type="evidence" value="ECO:0007669"/>
    <property type="project" value="InterPro"/>
</dbReference>
<dbReference type="Gene3D" id="1.20.1250.20">
    <property type="entry name" value="MFS general substrate transporter like domains"/>
    <property type="match status" value="2"/>
</dbReference>
<keyword evidence="4 8" id="KW-0812">Transmembrane</keyword>
<reference evidence="10" key="1">
    <citation type="journal article" date="2014" name="Nat. Commun.">
        <title>Genomic adaptations of the halophilic Dead Sea filamentous fungus Eurotium rubrum.</title>
        <authorList>
            <person name="Kis-Papo T."/>
            <person name="Weig A.R."/>
            <person name="Riley R."/>
            <person name="Persoh D."/>
            <person name="Salamov A."/>
            <person name="Sun H."/>
            <person name="Lipzen A."/>
            <person name="Wasser S.P."/>
            <person name="Rambold G."/>
            <person name="Grigoriev I.V."/>
            <person name="Nevo E."/>
        </authorList>
    </citation>
    <scope>NUCLEOTIDE SEQUENCE [LARGE SCALE GENOMIC DNA]</scope>
    <source>
        <strain evidence="10">CBS 135680</strain>
    </source>
</reference>
<dbReference type="InterPro" id="IPR036259">
    <property type="entry name" value="MFS_trans_sf"/>
</dbReference>
<dbReference type="GeneID" id="63697598"/>
<sequence length="612" mass="67558">MGVINLTRGRNDIRVIQDITGSDLHALNSKTNGSTDNSDAKDGHQIEQQTSVETVTEKKPQRNSHRTTQGAYVGVQKAEAAALAWSKKSAYGTFALIWVSFFILALQSSISTNVIQNAYANFEAAPQVSTANILSSVVGGVLKLPIARLLNIWGRTEGFLFFVGVYMIGLIILATCNNANSYAAGYVLYWVGYDAIYLVLDVFVADTSGMRNRAFAFGFASTPFIVTAFTGPIAAQSFLNNASWRWAYGVFAIITPFVFVPLALVFKFYQRKAEKMCLFIREPHGRTKWESVVHYVNEFDLVGALIIMAAFILLLLPFSLQSYGRTEYKSASFIAPIAVGFCLFFVFALWEKYCARTHFIQYSLFKDRTVLGACSLSAILFFSYYCWDLYFYNFCMVVYDVPVSAAGYIGQIYNVGSCLWSAIFGIIVYITKQFKYTCLGFGLPLILLGSGLMIHFREPGQGIGYMVMCQIFIAFAGGTLVIGQDMAVMAAADREGVPMMLSLVGLFSSLGGAIGSAVSASIYSNVFPEALHQALPTETKSQYQSIYSGGYVEQKKWGVGTLERTAIDHAWGEYMKYGCITAVAVMSLGVPAVAVWRDYRVDKQQQNKGQVM</sequence>
<feature type="transmembrane region" description="Helical" evidence="8">
    <location>
        <begin position="214"/>
        <end position="234"/>
    </location>
</feature>
<feature type="transmembrane region" description="Helical" evidence="8">
    <location>
        <begin position="574"/>
        <end position="596"/>
    </location>
</feature>
<proteinExistence type="inferred from homology"/>
<dbReference type="STRING" id="1388766.A0A017S9Q8"/>
<feature type="transmembrane region" description="Helical" evidence="8">
    <location>
        <begin position="503"/>
        <end position="523"/>
    </location>
</feature>
<feature type="transmembrane region" description="Helical" evidence="8">
    <location>
        <begin position="301"/>
        <end position="320"/>
    </location>
</feature>
<feature type="transmembrane region" description="Helical" evidence="8">
    <location>
        <begin position="462"/>
        <end position="482"/>
    </location>
</feature>
<feature type="transmembrane region" description="Helical" evidence="8">
    <location>
        <begin position="412"/>
        <end position="431"/>
    </location>
</feature>
<feature type="region of interest" description="Disordered" evidence="7">
    <location>
        <begin position="27"/>
        <end position="69"/>
    </location>
</feature>
<keyword evidence="3" id="KW-0813">Transport</keyword>
<dbReference type="RefSeq" id="XP_040637062.1">
    <property type="nucleotide sequence ID" value="XM_040782474.1"/>
</dbReference>
<dbReference type="PANTHER" id="PTHR23501">
    <property type="entry name" value="MAJOR FACILITATOR SUPERFAMILY"/>
    <property type="match status" value="1"/>
</dbReference>
<feature type="compositionally biased region" description="Polar residues" evidence="7">
    <location>
        <begin position="28"/>
        <end position="37"/>
    </location>
</feature>
<keyword evidence="5 8" id="KW-1133">Transmembrane helix</keyword>
<feature type="transmembrane region" description="Helical" evidence="8">
    <location>
        <begin position="438"/>
        <end position="456"/>
    </location>
</feature>
<evidence type="ECO:0000256" key="4">
    <source>
        <dbReference type="ARBA" id="ARBA00022692"/>
    </source>
</evidence>
<organism evidence="9 10">
    <name type="scientific">Aspergillus ruber (strain CBS 135680)</name>
    <dbReference type="NCBI Taxonomy" id="1388766"/>
    <lineage>
        <taxon>Eukaryota</taxon>
        <taxon>Fungi</taxon>
        <taxon>Dikarya</taxon>
        <taxon>Ascomycota</taxon>
        <taxon>Pezizomycotina</taxon>
        <taxon>Eurotiomycetes</taxon>
        <taxon>Eurotiomycetidae</taxon>
        <taxon>Eurotiales</taxon>
        <taxon>Aspergillaceae</taxon>
        <taxon>Aspergillus</taxon>
        <taxon>Aspergillus subgen. Aspergillus</taxon>
    </lineage>
</organism>
<feature type="transmembrane region" description="Helical" evidence="8">
    <location>
        <begin position="187"/>
        <end position="205"/>
    </location>
</feature>
<evidence type="ECO:0000256" key="2">
    <source>
        <dbReference type="ARBA" id="ARBA00008335"/>
    </source>
</evidence>
<protein>
    <submittedName>
        <fullName evidence="9">Siderochrome-iron transporter</fullName>
    </submittedName>
</protein>
<dbReference type="Proteomes" id="UP000019804">
    <property type="component" value="Unassembled WGS sequence"/>
</dbReference>
<evidence type="ECO:0000256" key="8">
    <source>
        <dbReference type="SAM" id="Phobius"/>
    </source>
</evidence>
<evidence type="ECO:0000256" key="1">
    <source>
        <dbReference type="ARBA" id="ARBA00004141"/>
    </source>
</evidence>
<evidence type="ECO:0000256" key="6">
    <source>
        <dbReference type="ARBA" id="ARBA00023136"/>
    </source>
</evidence>
<comment type="similarity">
    <text evidence="2">Belongs to the major facilitator superfamily.</text>
</comment>
<dbReference type="InterPro" id="IPR011701">
    <property type="entry name" value="MFS"/>
</dbReference>
<dbReference type="HOGENOM" id="CLU_012970_1_0_1"/>
<feature type="transmembrane region" description="Helical" evidence="8">
    <location>
        <begin position="90"/>
        <end position="110"/>
    </location>
</feature>
<keyword evidence="6 8" id="KW-0472">Membrane</keyword>
<evidence type="ECO:0000313" key="9">
    <source>
        <dbReference type="EMBL" id="EYE93374.1"/>
    </source>
</evidence>
<evidence type="ECO:0000256" key="3">
    <source>
        <dbReference type="ARBA" id="ARBA00022448"/>
    </source>
</evidence>
<accession>A0A017S9Q8</accession>
<dbReference type="PANTHER" id="PTHR23501:SF107">
    <property type="entry name" value="TRANSPORTER, PUTATIVE (AFU_ORTHOLOGUE AFUA_7G04730)-RELATED"/>
    <property type="match status" value="1"/>
</dbReference>
<dbReference type="OrthoDB" id="4078873at2759"/>
<gene>
    <name evidence="9" type="ORF">EURHEDRAFT_414591</name>
</gene>
<dbReference type="FunFam" id="1.20.1250.20:FF:000284">
    <property type="entry name" value="Siderophore iron transporter mirB"/>
    <property type="match status" value="1"/>
</dbReference>
<evidence type="ECO:0000256" key="7">
    <source>
        <dbReference type="SAM" id="MobiDB-lite"/>
    </source>
</evidence>
<feature type="transmembrane region" description="Helical" evidence="8">
    <location>
        <begin position="130"/>
        <end position="146"/>
    </location>
</feature>
<feature type="transmembrane region" description="Helical" evidence="8">
    <location>
        <begin position="246"/>
        <end position="266"/>
    </location>
</feature>
<evidence type="ECO:0000256" key="5">
    <source>
        <dbReference type="ARBA" id="ARBA00022989"/>
    </source>
</evidence>
<feature type="transmembrane region" description="Helical" evidence="8">
    <location>
        <begin position="332"/>
        <end position="350"/>
    </location>
</feature>
<dbReference type="EMBL" id="KK088432">
    <property type="protein sequence ID" value="EYE93374.1"/>
    <property type="molecule type" value="Genomic_DNA"/>
</dbReference>
<dbReference type="Pfam" id="PF07690">
    <property type="entry name" value="MFS_1"/>
    <property type="match status" value="1"/>
</dbReference>
<name>A0A017S9Q8_ASPRC</name>